<dbReference type="Proteomes" id="UP000272464">
    <property type="component" value="Unassembled WGS sequence"/>
</dbReference>
<evidence type="ECO:0000256" key="2">
    <source>
        <dbReference type="ARBA" id="ARBA00007886"/>
    </source>
</evidence>
<evidence type="ECO:0000256" key="3">
    <source>
        <dbReference type="ARBA" id="ARBA00022544"/>
    </source>
</evidence>
<dbReference type="InterPro" id="IPR046953">
    <property type="entry name" value="Spore_GerAC-like_C"/>
</dbReference>
<dbReference type="Pfam" id="PF05504">
    <property type="entry name" value="Spore_GerAC"/>
    <property type="match status" value="1"/>
</dbReference>
<dbReference type="PROSITE" id="PS51257">
    <property type="entry name" value="PROKAR_LIPOPROTEIN"/>
    <property type="match status" value="1"/>
</dbReference>
<keyword evidence="11" id="KW-1185">Reference proteome</keyword>
<gene>
    <name evidence="10" type="ORF">EJP77_06885</name>
</gene>
<dbReference type="InterPro" id="IPR038501">
    <property type="entry name" value="Spore_GerAC_C_sf"/>
</dbReference>
<dbReference type="PANTHER" id="PTHR35789">
    <property type="entry name" value="SPORE GERMINATION PROTEIN B3"/>
    <property type="match status" value="1"/>
</dbReference>
<dbReference type="GO" id="GO:0009847">
    <property type="term" value="P:spore germination"/>
    <property type="evidence" value="ECO:0007669"/>
    <property type="project" value="InterPro"/>
</dbReference>
<reference evidence="10 11" key="1">
    <citation type="submission" date="2018-12" db="EMBL/GenBank/DDBJ databases">
        <authorList>
            <person name="Sun L."/>
            <person name="Chen Z."/>
        </authorList>
    </citation>
    <scope>NUCLEOTIDE SEQUENCE [LARGE SCALE GENOMIC DNA]</scope>
    <source>
        <strain evidence="10 11">3-5-3</strain>
    </source>
</reference>
<evidence type="ECO:0000256" key="7">
    <source>
        <dbReference type="ARBA" id="ARBA00023288"/>
    </source>
</evidence>
<proteinExistence type="inferred from homology"/>
<organism evidence="10 11">
    <name type="scientific">Paenibacillus zeisoli</name>
    <dbReference type="NCBI Taxonomy" id="2496267"/>
    <lineage>
        <taxon>Bacteria</taxon>
        <taxon>Bacillati</taxon>
        <taxon>Bacillota</taxon>
        <taxon>Bacilli</taxon>
        <taxon>Bacillales</taxon>
        <taxon>Paenibacillaceae</taxon>
        <taxon>Paenibacillus</taxon>
    </lineage>
</organism>
<dbReference type="Gene3D" id="6.20.190.10">
    <property type="entry name" value="Nutrient germinant receptor protein C, domain 1"/>
    <property type="match status" value="1"/>
</dbReference>
<dbReference type="AlphaFoldDB" id="A0A3S1B8M1"/>
<comment type="similarity">
    <text evidence="2">Belongs to the GerABKC lipoprotein family.</text>
</comment>
<comment type="subcellular location">
    <subcellularLocation>
        <location evidence="1">Membrane</location>
        <topology evidence="1">Lipid-anchor</topology>
    </subcellularLocation>
</comment>
<sequence length="405" mass="45059">MIRRWVGLLMLGAVVLLLSGCWDSIELNRRAVVSGMAIDIQQGDKPKYKVSLQVIIADEISGKYSRGGAPVAVYDGEGRTVFEAVREASRKVPRYLSLGHINALIFSEELARDGIQDVLDYMERDAQIRTTSQVYLAKGQMASDIVKVMTQIGKIPSSDLAQKSQASSRLLGDNYRVEIDDVIRALQIPGGGPIINGVKVEGDLQTAPTKSNIEQINTPGILQLEGVGIFAGDKLVTWMNPHQSRGLIWISDKIQQTAMVTGCADAKGFVAYEVIRSRTQVKAELKDPEHPVIKISVRPQASIKELNCDLDVRKNAVLDQLKQELDKVIKQEMQSAVEEAKRIKSDVFGFGSVVERANPKAWNSLKSRWSDVFAHLDVEYNVQTVIRYSGMRDRSYRSQNTKEEE</sequence>
<comment type="caution">
    <text evidence="10">The sequence shown here is derived from an EMBL/GenBank/DDBJ whole genome shotgun (WGS) entry which is preliminary data.</text>
</comment>
<dbReference type="Pfam" id="PF25198">
    <property type="entry name" value="Spore_GerAC_N"/>
    <property type="match status" value="1"/>
</dbReference>
<keyword evidence="5" id="KW-0472">Membrane</keyword>
<dbReference type="GO" id="GO:0016020">
    <property type="term" value="C:membrane"/>
    <property type="evidence" value="ECO:0007669"/>
    <property type="project" value="UniProtKB-SubCell"/>
</dbReference>
<feature type="domain" description="Spore germination GerAC-like C-terminal" evidence="8">
    <location>
        <begin position="225"/>
        <end position="390"/>
    </location>
</feature>
<evidence type="ECO:0000256" key="5">
    <source>
        <dbReference type="ARBA" id="ARBA00023136"/>
    </source>
</evidence>
<keyword evidence="6" id="KW-0564">Palmitate</keyword>
<dbReference type="RefSeq" id="WP_127198482.1">
    <property type="nucleotide sequence ID" value="NZ_RZNX01000002.1"/>
</dbReference>
<evidence type="ECO:0000256" key="6">
    <source>
        <dbReference type="ARBA" id="ARBA00023139"/>
    </source>
</evidence>
<evidence type="ECO:0000256" key="4">
    <source>
        <dbReference type="ARBA" id="ARBA00022729"/>
    </source>
</evidence>
<dbReference type="PANTHER" id="PTHR35789:SF1">
    <property type="entry name" value="SPORE GERMINATION PROTEIN B3"/>
    <property type="match status" value="1"/>
</dbReference>
<dbReference type="NCBIfam" id="TIGR02887">
    <property type="entry name" value="spore_ger_x_C"/>
    <property type="match status" value="1"/>
</dbReference>
<evidence type="ECO:0000259" key="8">
    <source>
        <dbReference type="Pfam" id="PF05504"/>
    </source>
</evidence>
<dbReference type="Gene3D" id="3.30.300.210">
    <property type="entry name" value="Nutrient germinant receptor protein C, domain 3"/>
    <property type="match status" value="1"/>
</dbReference>
<feature type="domain" description="Spore germination protein N-terminal" evidence="9">
    <location>
        <begin position="23"/>
        <end position="199"/>
    </location>
</feature>
<evidence type="ECO:0000256" key="1">
    <source>
        <dbReference type="ARBA" id="ARBA00004635"/>
    </source>
</evidence>
<dbReference type="OrthoDB" id="9816067at2"/>
<keyword evidence="4" id="KW-0732">Signal</keyword>
<evidence type="ECO:0000313" key="10">
    <source>
        <dbReference type="EMBL" id="RUT33367.1"/>
    </source>
</evidence>
<evidence type="ECO:0000313" key="11">
    <source>
        <dbReference type="Proteomes" id="UP000272464"/>
    </source>
</evidence>
<protein>
    <submittedName>
        <fullName evidence="10">Ger(X)C family spore germination protein</fullName>
    </submittedName>
</protein>
<name>A0A3S1B8M1_9BACL</name>
<keyword evidence="7" id="KW-0449">Lipoprotein</keyword>
<dbReference type="InterPro" id="IPR057336">
    <property type="entry name" value="GerAC_N"/>
</dbReference>
<accession>A0A3S1B8M1</accession>
<keyword evidence="3" id="KW-0309">Germination</keyword>
<evidence type="ECO:0000259" key="9">
    <source>
        <dbReference type="Pfam" id="PF25198"/>
    </source>
</evidence>
<dbReference type="EMBL" id="RZNX01000002">
    <property type="protein sequence ID" value="RUT33367.1"/>
    <property type="molecule type" value="Genomic_DNA"/>
</dbReference>
<dbReference type="InterPro" id="IPR008844">
    <property type="entry name" value="Spore_GerAC-like"/>
</dbReference>